<dbReference type="GO" id="GO:0006508">
    <property type="term" value="P:proteolysis"/>
    <property type="evidence" value="ECO:0007669"/>
    <property type="project" value="InterPro"/>
</dbReference>
<keyword evidence="5" id="KW-1185">Reference proteome</keyword>
<dbReference type="GO" id="GO:0008237">
    <property type="term" value="F:metallopeptidase activity"/>
    <property type="evidence" value="ECO:0007669"/>
    <property type="project" value="InterPro"/>
</dbReference>
<evidence type="ECO:0000256" key="1">
    <source>
        <dbReference type="SAM" id="Coils"/>
    </source>
</evidence>
<feature type="compositionally biased region" description="Low complexity" evidence="2">
    <location>
        <begin position="614"/>
        <end position="632"/>
    </location>
</feature>
<evidence type="ECO:0000313" key="4">
    <source>
        <dbReference type="EMBL" id="KAE8244742.1"/>
    </source>
</evidence>
<sequence length="1393" mass="152231">MSTYDDIVPTRATNPVTPSKRKLRDDADATEVPATPNSAKPVNSGNNNNNNSSAKKRNEVSIEPHPDNEDEENFLQYFCPEVDEDDTTATLSSTTLTQEDGKDTSHAVVSTADKLWDALPQRLTYAFVGRFKGNKIQQLKFHKFATEWERYANVSFERVEDVEDALIRVSFNPNDGSWSYVGNGCLKAKPTDGDDNDLPTLNLGEVDGTQATYTKRERATVLHECGHVLGLLHEHQTPALGGTSVKNLEKVYHYYEERGWSRERTKQQVIDVINKSSVSNFSQVDPHSIMHYPSSKLITGLPYDVPYNTELSEMDKAYIVINYPRSKPHPDAPEWTLEHALKVAGVPDGVKQEIMDLAEASRDNETGQIDPQEIRAAFTAYTTQQRAKELKQTRVKEAFSPARDSSRPAYANPKGPQEPEPAFGPPKLPGDEANAPDASDAPSESFIEILYKKLNEKFGPKGGTQYLALQFPTRYLDKRTYAYSADGIYSQFNKPPVVNEAEFRLTDDLYPVGRVVGGPNGKTLSNAYELVLNNLVPKASDRGARENRELLRQWLLKPTDSANAHYVANTVLKKDGLTDTMLEKQAATGASSGVQVVSGSIGTEIEAMLNGGQKSSTPVSSPSKDSKGAGTARRGRRAPTGDLAVKNLYENGDTLPRLMTRMEFSQSLTKAYLKDKAKYESMRQDLINEAREAKDPKALEKITRILSHVDLAERSELSSKYADSVVRGYSHVVREMLGLIDVKSTAEMLQDAKDSMRESALSSLFTASKVYPVQMLPTDWFEALDTSFTPADLAADYNIIAETIQTKASLIDDLRNQLDLLSFGKQDVVGIQAALDDALQKRDTAQAALTKEYTANMIETVKMCVAVTTNPAVKAKFFTGDEKTFKAISESLTKISDQNNEVNKQNRILTQALAAQARAQSQDTKKEKSFIERQIATAEKELADLRVQYKAAIPPAGIASIPVAIPPTGQVAQPKTDDLTSEAAPEAPSLKDIKVPIKQGGSRWIDIVFESEVENKYSKSASTTVASTSKVECNLWIGSAQGSGNEAQAGDSAASGSSKVKVSIAMRCTLVTVDRSGWFQPQFFESSKAFAKNNKDLSWTSLYKTTADNPKTIIDKIATGTVEEEGSALPAFPIGYIIVKDTQIKVSESKTSTSTSKGSMKEDAARSGGILCFSYSSSETSASDSSASATKQASDGIVVNIPGPQILGYIMQLMPRDLSTKFGDDKEEVYLPPTMEEIDVEKKKGQDRTAGGNHNSGAQYANPKMMFPGKDDAHTADQSAGAIDASDTDDEGDVRNWKDPPFLIRPSLGEKHAGEKTKPTAAAAPKTSDSSNPGKGYAAPSFDDIKPAKATHNDQDIAKLVMHVLTDTDKLVSLLDAEPEKKSAFIAALERLK</sequence>
<dbReference type="InterPro" id="IPR024079">
    <property type="entry name" value="MetalloPept_cat_dom_sf"/>
</dbReference>
<dbReference type="InterPro" id="IPR006026">
    <property type="entry name" value="Peptidase_Metallo"/>
</dbReference>
<feature type="coiled-coil region" evidence="1">
    <location>
        <begin position="914"/>
        <end position="948"/>
    </location>
</feature>
<name>A0A177T6Z5_9BASI</name>
<organism evidence="4 5">
    <name type="scientific">Tilletia indica</name>
    <dbReference type="NCBI Taxonomy" id="43049"/>
    <lineage>
        <taxon>Eukaryota</taxon>
        <taxon>Fungi</taxon>
        <taxon>Dikarya</taxon>
        <taxon>Basidiomycota</taxon>
        <taxon>Ustilaginomycotina</taxon>
        <taxon>Exobasidiomycetes</taxon>
        <taxon>Tilletiales</taxon>
        <taxon>Tilletiaceae</taxon>
        <taxon>Tilletia</taxon>
    </lineage>
</organism>
<feature type="compositionally biased region" description="Basic and acidic residues" evidence="2">
    <location>
        <begin position="386"/>
        <end position="397"/>
    </location>
</feature>
<comment type="caution">
    <text evidence="4">The sequence shown here is derived from an EMBL/GenBank/DDBJ whole genome shotgun (WGS) entry which is preliminary data.</text>
</comment>
<evidence type="ECO:0000259" key="3">
    <source>
        <dbReference type="SMART" id="SM00235"/>
    </source>
</evidence>
<dbReference type="Gene3D" id="3.40.390.10">
    <property type="entry name" value="Collagenase (Catalytic Domain)"/>
    <property type="match status" value="1"/>
</dbReference>
<feature type="region of interest" description="Disordered" evidence="2">
    <location>
        <begin position="1230"/>
        <end position="1350"/>
    </location>
</feature>
<feature type="compositionally biased region" description="Pro residues" evidence="2">
    <location>
        <begin position="416"/>
        <end position="428"/>
    </location>
</feature>
<feature type="compositionally biased region" description="Basic and acidic residues" evidence="2">
    <location>
        <begin position="1308"/>
        <end position="1318"/>
    </location>
</feature>
<evidence type="ECO:0000313" key="5">
    <source>
        <dbReference type="Proteomes" id="UP000077521"/>
    </source>
</evidence>
<gene>
    <name evidence="4" type="ORF">A4X13_0g6310</name>
</gene>
<dbReference type="Proteomes" id="UP000077521">
    <property type="component" value="Unassembled WGS sequence"/>
</dbReference>
<reference evidence="4" key="2">
    <citation type="journal article" date="2019" name="IMA Fungus">
        <title>Genome sequencing and comparison of five Tilletia species to identify candidate genes for the detection of regulated species infecting wheat.</title>
        <authorList>
            <person name="Nguyen H.D.T."/>
            <person name="Sultana T."/>
            <person name="Kesanakurti P."/>
            <person name="Hambleton S."/>
        </authorList>
    </citation>
    <scope>NUCLEOTIDE SEQUENCE</scope>
    <source>
        <strain evidence="4">DAOMC 236416</strain>
    </source>
</reference>
<feature type="region of interest" description="Disordered" evidence="2">
    <location>
        <begin position="385"/>
        <end position="441"/>
    </location>
</feature>
<protein>
    <recommendedName>
        <fullName evidence="3">Peptidase metallopeptidase domain-containing protein</fullName>
    </recommendedName>
</protein>
<proteinExistence type="predicted"/>
<feature type="region of interest" description="Disordered" evidence="2">
    <location>
        <begin position="1"/>
        <end position="70"/>
    </location>
</feature>
<keyword evidence="1" id="KW-0175">Coiled coil</keyword>
<feature type="compositionally biased region" description="Low complexity" evidence="2">
    <location>
        <begin position="43"/>
        <end position="53"/>
    </location>
</feature>
<feature type="region of interest" description="Disordered" evidence="2">
    <location>
        <begin position="610"/>
        <end position="642"/>
    </location>
</feature>
<accession>A0A177T6Z5</accession>
<dbReference type="SUPFAM" id="SSF55486">
    <property type="entry name" value="Metalloproteases ('zincins'), catalytic domain"/>
    <property type="match status" value="1"/>
</dbReference>
<feature type="compositionally biased region" description="Basic and acidic residues" evidence="2">
    <location>
        <begin position="56"/>
        <end position="67"/>
    </location>
</feature>
<reference evidence="4" key="1">
    <citation type="submission" date="2016-04" db="EMBL/GenBank/DDBJ databases">
        <authorList>
            <person name="Nguyen H.D."/>
            <person name="Samba Siva P."/>
            <person name="Cullis J."/>
            <person name="Levesque C.A."/>
            <person name="Hambleton S."/>
        </authorList>
    </citation>
    <scope>NUCLEOTIDE SEQUENCE</scope>
    <source>
        <strain evidence="4">DAOMC 236416</strain>
    </source>
</reference>
<dbReference type="GO" id="GO:0008270">
    <property type="term" value="F:zinc ion binding"/>
    <property type="evidence" value="ECO:0007669"/>
    <property type="project" value="InterPro"/>
</dbReference>
<feature type="domain" description="Peptidase metallopeptidase" evidence="3">
    <location>
        <begin position="112"/>
        <end position="268"/>
    </location>
</feature>
<evidence type="ECO:0000256" key="2">
    <source>
        <dbReference type="SAM" id="MobiDB-lite"/>
    </source>
</evidence>
<dbReference type="SMART" id="SM00235">
    <property type="entry name" value="ZnMc"/>
    <property type="match status" value="1"/>
</dbReference>
<dbReference type="EMBL" id="LWDF02000585">
    <property type="protein sequence ID" value="KAE8244742.1"/>
    <property type="molecule type" value="Genomic_DNA"/>
</dbReference>